<reference evidence="1 3" key="5">
    <citation type="journal article" date="2002" name="Genome Biol.">
        <title>Heterochromatic sequences in a Drosophila whole-genome shotgun assembly.</title>
        <authorList>
            <person name="Hoskins R.A."/>
            <person name="Smith C.D."/>
            <person name="Carlson J.W."/>
            <person name="Carvalho A.B."/>
            <person name="Halpern A."/>
            <person name="Kaminker J.S."/>
            <person name="Kennedy C."/>
            <person name="Mungall C.J."/>
            <person name="Sullivan B.A."/>
            <person name="Sutton G.G."/>
            <person name="Yasuhara J.C."/>
            <person name="Wakimoto B.T."/>
            <person name="Myers E.W."/>
            <person name="Celniker S.E."/>
            <person name="Rubin G.M."/>
            <person name="Karpen G.H."/>
        </authorList>
    </citation>
    <scope>NUCLEOTIDE SEQUENCE [LARGE SCALE GENOMIC DNA]</scope>
    <source>
        <strain evidence="3">Berkeley</strain>
    </source>
</reference>
<evidence type="ECO:0000313" key="1">
    <source>
        <dbReference type="EMBL" id="UYI58709.1"/>
    </source>
</evidence>
<reference evidence="1 3" key="11">
    <citation type="journal article" date="2015" name="Genome Res.">
        <title>The Release 6 reference sequence of the Drosophila melanogaster genome.</title>
        <authorList>
            <person name="Hoskins R.A."/>
            <person name="Carlson J.W."/>
            <person name="Wan K.H."/>
            <person name="Park S."/>
            <person name="Mendez I."/>
            <person name="Galle S.E."/>
            <person name="Booth B.W."/>
            <person name="Pfeiffer B.D."/>
            <person name="George R.A."/>
            <person name="Svirskas R."/>
            <person name="Krzywinski M."/>
            <person name="Schein J."/>
            <person name="Accardo M.C."/>
            <person name="Damia E."/>
            <person name="Messina G."/>
            <person name="Mendez-Lago M."/>
            <person name="de Pablos B."/>
            <person name="Demakova O.V."/>
            <person name="Andreyeva E.N."/>
            <person name="Boldyreva L.V."/>
            <person name="Marra M."/>
            <person name="Carvalho A.B."/>
            <person name="Dimitri P."/>
            <person name="Villasante A."/>
            <person name="Zhimulev I.F."/>
            <person name="Rubin G.M."/>
            <person name="Karpen G.H."/>
            <person name="Celniker S.E."/>
        </authorList>
    </citation>
    <scope>NUCLEOTIDE SEQUENCE [LARGE SCALE GENOMIC DNA]</scope>
    <source>
        <strain evidence="3">Berkeley</strain>
    </source>
</reference>
<sequence length="20" mass="2314">MFIITICVFIQILVHFLCGC</sequence>
<dbReference type="EMBL" id="AE014296">
    <property type="protein sequence ID" value="UYI58709.1"/>
    <property type="molecule type" value="Genomic_DNA"/>
</dbReference>
<dbReference type="AGR" id="FB:FBgn0288810"/>
<evidence type="ECO:0000313" key="2">
    <source>
        <dbReference type="FlyBase" id="FBgn0288810"/>
    </source>
</evidence>
<reference evidence="1 3" key="9">
    <citation type="journal article" date="2015" name="G3 (Bethesda)">
        <title>Gene Model Annotations for Drosophila melanogaster: Impact of High-Throughput Data.</title>
        <authorList>
            <consortium name="FlyBase Consortium"/>
            <person name="Matthews B.B."/>
            <person name="Dos Santos G."/>
            <person name="Crosby M.A."/>
            <person name="Emmert D.B."/>
            <person name="St Pierre S.E."/>
            <person name="Gramates L.S."/>
            <person name="Zhou P."/>
            <person name="Schroeder A.J."/>
            <person name="Falls K."/>
            <person name="Strelets V."/>
            <person name="Russo S.M."/>
            <person name="Gelbart W.M."/>
            <person name="null"/>
        </authorList>
    </citation>
    <scope>NUCLEOTIDE SEQUENCE [LARGE SCALE GENOMIC DNA]</scope>
    <source>
        <strain evidence="3">Berkeley</strain>
    </source>
</reference>
<dbReference type="AlphaFoldDB" id="A0A9F2H0Z1"/>
<dbReference type="Proteomes" id="UP000000803">
    <property type="component" value="Chromosome 3L"/>
</dbReference>
<organism evidence="1 3">
    <name type="scientific">Drosophila melanogaster</name>
    <name type="common">Fruit fly</name>
    <dbReference type="NCBI Taxonomy" id="7227"/>
    <lineage>
        <taxon>Eukaryota</taxon>
        <taxon>Metazoa</taxon>
        <taxon>Ecdysozoa</taxon>
        <taxon>Arthropoda</taxon>
        <taxon>Hexapoda</taxon>
        <taxon>Insecta</taxon>
        <taxon>Pterygota</taxon>
        <taxon>Neoptera</taxon>
        <taxon>Endopterygota</taxon>
        <taxon>Diptera</taxon>
        <taxon>Brachycera</taxon>
        <taxon>Muscomorpha</taxon>
        <taxon>Ephydroidea</taxon>
        <taxon>Drosophilidae</taxon>
        <taxon>Drosophila</taxon>
        <taxon>Sophophora</taxon>
    </lineage>
</organism>
<accession>A0A9F2H0Z1</accession>
<reference evidence="1 3" key="7">
    <citation type="journal article" date="2007" name="Science">
        <title>The Release 5.1 annotation of Drosophila melanogaster heterochromatin.</title>
        <authorList>
            <person name="Smith C.D."/>
            <person name="Shu S."/>
            <person name="Mungall C.J."/>
            <person name="Karpen G.H."/>
        </authorList>
    </citation>
    <scope>NUCLEOTIDE SEQUENCE [LARGE SCALE GENOMIC DNA]</scope>
    <source>
        <strain evidence="3">Berkeley</strain>
    </source>
</reference>
<reference evidence="1 3" key="6">
    <citation type="journal article" date="2005" name="PLoS Comput. Biol.">
        <title>Combined evidence annotation of transposable elements in genome sequences.</title>
        <authorList>
            <person name="Quesneville H."/>
            <person name="Bergman C.M."/>
            <person name="Andrieu O."/>
            <person name="Autard D."/>
            <person name="Nouaud D."/>
            <person name="Ashburner M."/>
            <person name="Anxolabehere D."/>
        </authorList>
    </citation>
    <scope>NUCLEOTIDE SEQUENCE [LARGE SCALE GENOMIC DNA]</scope>
    <source>
        <strain evidence="3">Berkeley</strain>
    </source>
</reference>
<name>A0A9F2H0Z1_DROME</name>
<gene>
    <name evidence="1" type="primary">Dmel\CG46525</name>
    <name evidence="1 2" type="ORF">CG46525</name>
    <name evidence="1" type="ORF">Dmel_CG46525</name>
</gene>
<reference evidence="1 3" key="8">
    <citation type="journal article" date="2007" name="Science">
        <title>Sequence finishing and mapping of Drosophila melanogaster heterochromatin.</title>
        <authorList>
            <person name="Hoskins R.A."/>
            <person name="Carlson J.W."/>
            <person name="Kennedy C."/>
            <person name="Acevedo D."/>
            <person name="Evans-Holm M."/>
            <person name="Frise E."/>
            <person name="Wan K.H."/>
            <person name="Park S."/>
            <person name="Mendez-Lago M."/>
            <person name="Rossi F."/>
            <person name="Villasante A."/>
            <person name="Dimitri P."/>
            <person name="Karpen G.H."/>
            <person name="Celniker S.E."/>
        </authorList>
    </citation>
    <scope>NUCLEOTIDE SEQUENCE [LARGE SCALE GENOMIC DNA]</scope>
    <source>
        <strain evidence="3">Berkeley</strain>
    </source>
</reference>
<protein>
    <submittedName>
        <fullName evidence="1">Uncharacterized protein</fullName>
    </submittedName>
</protein>
<reference evidence="1 3" key="1">
    <citation type="journal article" date="2000" name="Science">
        <title>The genome sequence of Drosophila melanogaster.</title>
        <authorList>
            <person name="Adams M.D."/>
            <person name="Celniker S.E."/>
            <person name="Holt R.A."/>
            <person name="Evans C.A."/>
            <person name="Gocayne J.D."/>
            <person name="Amanatides P.G."/>
            <person name="Scherer S.E."/>
            <person name="Li P.W."/>
            <person name="Hoskins R.A."/>
            <person name="Galle R.F."/>
            <person name="George R.A."/>
            <person name="Lewis S.E."/>
            <person name="Richards S."/>
            <person name="Ashburner M."/>
            <person name="Henderson S.N."/>
            <person name="Sutton G.G."/>
            <person name="Wortman J.R."/>
            <person name="Yandell M.D."/>
            <person name="Zhang Q."/>
            <person name="Chen L.X."/>
            <person name="Brandon R.C."/>
            <person name="Rogers Y.H."/>
            <person name="Blazej R.G."/>
            <person name="Champe M."/>
            <person name="Pfeiffer B.D."/>
            <person name="Wan K.H."/>
            <person name="Doyle C."/>
            <person name="Baxter E.G."/>
            <person name="Helt G."/>
            <person name="Nelson C.R."/>
            <person name="Gabor G.L."/>
            <person name="Abril J.F."/>
            <person name="Agbayani A."/>
            <person name="An H.J."/>
            <person name="Andrews-Pfannkoch C."/>
            <person name="Baldwin D."/>
            <person name="Ballew R.M."/>
            <person name="Basu A."/>
            <person name="Baxendale J."/>
            <person name="Bayraktaroglu L."/>
            <person name="Beasley E.M."/>
            <person name="Beeson K.Y."/>
            <person name="Benos P.V."/>
            <person name="Berman B.P."/>
            <person name="Bhandari D."/>
            <person name="Bolshakov S."/>
            <person name="Borkova D."/>
            <person name="Botchan M.R."/>
            <person name="Bouck J."/>
            <person name="Brokstein P."/>
            <person name="Brottier P."/>
            <person name="Burtis K.C."/>
            <person name="Busam D.A."/>
            <person name="Butler H."/>
            <person name="Cadieu E."/>
            <person name="Center A."/>
            <person name="Chandra I."/>
            <person name="Cherry J.M."/>
            <person name="Cawley S."/>
            <person name="Dahlke C."/>
            <person name="Davenport L.B."/>
            <person name="Davies P."/>
            <person name="de Pablos B."/>
            <person name="Delcher A."/>
            <person name="Deng Z."/>
            <person name="Mays A.D."/>
            <person name="Dew I."/>
            <person name="Dietz S.M."/>
            <person name="Dodson K."/>
            <person name="Doup L.E."/>
            <person name="Downes M."/>
            <person name="Dugan-Rocha S."/>
            <person name="Dunkov B.C."/>
            <person name="Dunn P."/>
            <person name="Durbin K.J."/>
            <person name="Evangelista C.C."/>
            <person name="Ferraz C."/>
            <person name="Ferriera S."/>
            <person name="Fleischmann W."/>
            <person name="Fosler C."/>
            <person name="Gabrielian A.E."/>
            <person name="Garg N.S."/>
            <person name="Gelbart W.M."/>
            <person name="Glasser K."/>
            <person name="Glodek A."/>
            <person name="Gong F."/>
            <person name="Gorrell J.H."/>
            <person name="Gu Z."/>
            <person name="Guan P."/>
            <person name="Harris M."/>
            <person name="Harris N.L."/>
            <person name="Harvey D."/>
            <person name="Heiman T.J."/>
            <person name="Hernandez J.R."/>
            <person name="Houck J."/>
            <person name="Hostin D."/>
            <person name="Houston K.A."/>
            <person name="Howland T.J."/>
            <person name="Wei M.H."/>
            <person name="Ibegwam C."/>
            <person name="Jalali M."/>
            <person name="Kalush F."/>
            <person name="Karpen G.H."/>
            <person name="Ke Z."/>
            <person name="Kennison J.A."/>
            <person name="Ketchum K.A."/>
            <person name="Kimmel B.E."/>
            <person name="Kodira C.D."/>
            <person name="Kraft C."/>
            <person name="Kravitz S."/>
            <person name="Kulp D."/>
            <person name="Lai Z."/>
            <person name="Lasko P."/>
            <person name="Lei Y."/>
            <person name="Levitsky A.A."/>
            <person name="Li J."/>
            <person name="Li Z."/>
            <person name="Liang Y."/>
            <person name="Lin X."/>
            <person name="Liu X."/>
            <person name="Mattei B."/>
            <person name="McIntosh T.C."/>
            <person name="McLeod M.P."/>
            <person name="McPherson D."/>
            <person name="Merkulov G."/>
            <person name="Milshina N.V."/>
            <person name="Mobarry C."/>
            <person name="Morris J."/>
            <person name="Moshrefi A."/>
            <person name="Mount S.M."/>
            <person name="Moy M."/>
            <person name="Murphy B."/>
            <person name="Murphy L."/>
            <person name="Muzny D.M."/>
            <person name="Nelson D.L."/>
            <person name="Nelson D.R."/>
            <person name="Nelson K.A."/>
            <person name="Nixon K."/>
            <person name="Nusskern D.R."/>
            <person name="Pacleb J.M."/>
            <person name="Palazzolo M."/>
            <person name="Pittman G.S."/>
            <person name="Pan S."/>
            <person name="Pollard J."/>
            <person name="Puri V."/>
            <person name="Reese M.G."/>
            <person name="Reinert K."/>
            <person name="Remington K."/>
            <person name="Saunders R.D."/>
            <person name="Scheeler F."/>
            <person name="Shen H."/>
            <person name="Shue B.C."/>
            <person name="Siden-Kiamos I."/>
            <person name="Simpson M."/>
            <person name="Skupski M.P."/>
            <person name="Smith T."/>
            <person name="Spier E."/>
            <person name="Spradling A.C."/>
            <person name="Stapleton M."/>
            <person name="Strong R."/>
            <person name="Sun E."/>
            <person name="Svirskas R."/>
            <person name="Tector C."/>
            <person name="Turner R."/>
            <person name="Venter E."/>
            <person name="Wang A.H."/>
            <person name="Wang X."/>
            <person name="Wang Z.Y."/>
            <person name="Wassarman D.A."/>
            <person name="Weinstock G.M."/>
            <person name="Weissenbach J."/>
            <person name="Williams S.M."/>
            <person name="WoodageT"/>
            <person name="Worley K.C."/>
            <person name="Wu D."/>
            <person name="Yang S."/>
            <person name="Yao Q.A."/>
            <person name="Ye J."/>
            <person name="Yeh R.F."/>
            <person name="Zaveri J.S."/>
            <person name="Zhan M."/>
            <person name="Zhang G."/>
            <person name="Zhao Q."/>
            <person name="Zheng L."/>
            <person name="Zheng X.H."/>
            <person name="Zhong F.N."/>
            <person name="Zhong W."/>
            <person name="Zhou X."/>
            <person name="Zhu S."/>
            <person name="Zhu X."/>
            <person name="Smith H.O."/>
            <person name="Gibbs R.A."/>
            <person name="Myers E.W."/>
            <person name="Rubin G.M."/>
            <person name="Venter J.C."/>
        </authorList>
    </citation>
    <scope>NUCLEOTIDE SEQUENCE [LARGE SCALE GENOMIC DNA]</scope>
    <source>
        <strain evidence="3">Berkeley</strain>
    </source>
</reference>
<reference evidence="1 3" key="4">
    <citation type="journal article" date="2002" name="Genome Biol.">
        <title>The transposable elements of the Drosophila melanogaster euchromatin: a genomics perspective.</title>
        <authorList>
            <person name="Kaminker J.S."/>
            <person name="Bergman C.M."/>
            <person name="Kronmiller B."/>
            <person name="Carlson J."/>
            <person name="Svirskas R."/>
            <person name="Patel S."/>
            <person name="Frise E."/>
            <person name="Wheeler D.A."/>
            <person name="Lewis S.E."/>
            <person name="Rubin G.M."/>
            <person name="Ashburner M."/>
            <person name="Celniker S.E."/>
        </authorList>
    </citation>
    <scope>NUCLEOTIDE SEQUENCE [LARGE SCALE GENOMIC DNA]</scope>
    <source>
        <strain evidence="3">Berkeley</strain>
    </source>
</reference>
<keyword evidence="3" id="KW-1185">Reference proteome</keyword>
<reference evidence="1 3" key="2">
    <citation type="journal article" date="2002" name="Genome Biol.">
        <title>Finishing a whole-genome shotgun: release 3 of the Drosophila melanogaster euchromatic genome sequence.</title>
        <authorList>
            <person name="Celniker S.E."/>
            <person name="Wheeler D.A."/>
            <person name="Kronmiller B."/>
            <person name="Carlson J.W."/>
            <person name="Halpern A."/>
            <person name="Patel S."/>
            <person name="Adams M."/>
            <person name="Champe M."/>
            <person name="Dugan S.P."/>
            <person name="Frise E."/>
            <person name="Hodgson A."/>
            <person name="George R.A."/>
            <person name="Hoskins R.A."/>
            <person name="Laverty T."/>
            <person name="Muzny D.M."/>
            <person name="Nelson C.R."/>
            <person name="Pacleb J.M."/>
            <person name="Park S."/>
            <person name="Pfeiffer B.D."/>
            <person name="Richards S."/>
            <person name="Sodergren E.J."/>
            <person name="Svirskas R."/>
            <person name="Tabor P.E."/>
            <person name="Wan K."/>
            <person name="Stapleton M."/>
            <person name="Sutton G.G."/>
            <person name="Venter C."/>
            <person name="Weinstock G."/>
            <person name="Scherer S.E."/>
            <person name="Myers E.W."/>
            <person name="Gibbs R.A."/>
            <person name="Rubin G.M."/>
        </authorList>
    </citation>
    <scope>NUCLEOTIDE SEQUENCE [LARGE SCALE GENOMIC DNA]</scope>
    <source>
        <strain evidence="3">Berkeley</strain>
    </source>
</reference>
<proteinExistence type="predicted"/>
<reference evidence="1 3" key="3">
    <citation type="journal article" date="2002" name="Genome Biol.">
        <title>Annotation of the Drosophila melanogaster euchromatic genome: a systematic review.</title>
        <authorList>
            <person name="Misra S."/>
            <person name="Crosby M.A."/>
            <person name="Mungall C.J."/>
            <person name="Matthews B.B."/>
            <person name="Campbell K.S."/>
            <person name="Hradecky P."/>
            <person name="Huang Y."/>
            <person name="Kaminker J.S."/>
            <person name="Millburn G.H."/>
            <person name="Prochnik S.E."/>
            <person name="Smith C.D."/>
            <person name="Tupy J.L."/>
            <person name="Whitfied E.J."/>
            <person name="Bayraktaroglu L."/>
            <person name="Berman B.P."/>
            <person name="Bettencourt B.R."/>
            <person name="Celniker S.E."/>
            <person name="de Grey A.D."/>
            <person name="Drysdale R.A."/>
            <person name="Harris N.L."/>
            <person name="Richter J."/>
            <person name="Russo S."/>
            <person name="Schroeder A.J."/>
            <person name="Shu S.Q."/>
            <person name="Stapleton M."/>
            <person name="Yamada C."/>
            <person name="Ashburner M."/>
            <person name="Gelbart W.M."/>
            <person name="Rubin G.M."/>
            <person name="Lewis S.E."/>
        </authorList>
    </citation>
    <scope>GENOME REANNOTATION</scope>
    <source>
        <strain evidence="3">Berkeley</strain>
    </source>
</reference>
<dbReference type="FlyBase" id="FBgn0288810">
    <property type="gene designation" value="CG46525"/>
</dbReference>
<evidence type="ECO:0000313" key="3">
    <source>
        <dbReference type="Proteomes" id="UP000000803"/>
    </source>
</evidence>
<reference evidence="1 3" key="10">
    <citation type="journal article" date="2015" name="G3 (Bethesda)">
        <title>Gene Model Annotations for Drosophila melanogaster: The Rule-Benders.</title>
        <authorList>
            <consortium name="FlyBase Consortium"/>
            <person name="Crosby M.A."/>
            <person name="Gramates L.S."/>
            <person name="Dos Santos G."/>
            <person name="Matthews B.B."/>
            <person name="St Pierre S.E."/>
            <person name="Zhou P."/>
            <person name="Schroeder A.J."/>
            <person name="Falls K."/>
            <person name="Emmert D.B."/>
            <person name="Russo S.M."/>
            <person name="Gelbart W.M."/>
            <person name="null"/>
        </authorList>
    </citation>
    <scope>NUCLEOTIDE SEQUENCE [LARGE SCALE GENOMIC DNA]</scope>
    <source>
        <strain evidence="3">Berkeley</strain>
    </source>
</reference>